<dbReference type="InParanoid" id="D8UJ63"/>
<proteinExistence type="predicted"/>
<reference evidence="2 3" key="1">
    <citation type="journal article" date="2010" name="Science">
        <title>Genomic analysis of organismal complexity in the multicellular green alga Volvox carteri.</title>
        <authorList>
            <person name="Prochnik S.E."/>
            <person name="Umen J."/>
            <person name="Nedelcu A.M."/>
            <person name="Hallmann A."/>
            <person name="Miller S.M."/>
            <person name="Nishii I."/>
            <person name="Ferris P."/>
            <person name="Kuo A."/>
            <person name="Mitros T."/>
            <person name="Fritz-Laylin L.K."/>
            <person name="Hellsten U."/>
            <person name="Chapman J."/>
            <person name="Simakov O."/>
            <person name="Rensing S.A."/>
            <person name="Terry A."/>
            <person name="Pangilinan J."/>
            <person name="Kapitonov V."/>
            <person name="Jurka J."/>
            <person name="Salamov A."/>
            <person name="Shapiro H."/>
            <person name="Schmutz J."/>
            <person name="Grimwood J."/>
            <person name="Lindquist E."/>
            <person name="Lucas S."/>
            <person name="Grigoriev I.V."/>
            <person name="Schmitt R."/>
            <person name="Kirk D."/>
            <person name="Rokhsar D.S."/>
        </authorList>
    </citation>
    <scope>NUCLEOTIDE SEQUENCE [LARGE SCALE GENOMIC DNA]</scope>
    <source>
        <strain evidence="3">f. Nagariensis / Eve</strain>
    </source>
</reference>
<dbReference type="RefSeq" id="XP_002958712.1">
    <property type="nucleotide sequence ID" value="XM_002958666.1"/>
</dbReference>
<dbReference type="GeneID" id="9628155"/>
<dbReference type="Proteomes" id="UP000001058">
    <property type="component" value="Unassembled WGS sequence"/>
</dbReference>
<keyword evidence="3" id="KW-1185">Reference proteome</keyword>
<evidence type="ECO:0000256" key="1">
    <source>
        <dbReference type="SAM" id="MobiDB-lite"/>
    </source>
</evidence>
<organism evidence="3">
    <name type="scientific">Volvox carteri f. nagariensis</name>
    <dbReference type="NCBI Taxonomy" id="3068"/>
    <lineage>
        <taxon>Eukaryota</taxon>
        <taxon>Viridiplantae</taxon>
        <taxon>Chlorophyta</taxon>
        <taxon>core chlorophytes</taxon>
        <taxon>Chlorophyceae</taxon>
        <taxon>CS clade</taxon>
        <taxon>Chlamydomonadales</taxon>
        <taxon>Volvocaceae</taxon>
        <taxon>Volvox</taxon>
    </lineage>
</organism>
<dbReference type="AlphaFoldDB" id="D8UJ63"/>
<name>D8UJ63_VOLCA</name>
<feature type="region of interest" description="Disordered" evidence="1">
    <location>
        <begin position="143"/>
        <end position="173"/>
    </location>
</feature>
<evidence type="ECO:0000313" key="2">
    <source>
        <dbReference type="EMBL" id="EFJ40232.1"/>
    </source>
</evidence>
<accession>D8UJ63</accession>
<dbReference type="KEGG" id="vcn:VOLCADRAFT_100007"/>
<sequence length="173" mass="17066">MVTAAAGAAAAAAAAAVPAVRLDKAPALASARVAAAGAGAGVAVHAAIADNGPNGYIPLLASTAVVAAAAFVESVAARVRMGGLDNSGGRDVGAVVTLKGTGSLGALLTATEAAAGPETRCATQRDELKLVPRLMNSQRLRTEVHKCTRAPPRARRIGSAHSKEGSSPTAREK</sequence>
<dbReference type="EMBL" id="GL378423">
    <property type="protein sequence ID" value="EFJ40232.1"/>
    <property type="molecule type" value="Genomic_DNA"/>
</dbReference>
<protein>
    <submittedName>
        <fullName evidence="2">Uncharacterized protein</fullName>
    </submittedName>
</protein>
<gene>
    <name evidence="2" type="ORF">VOLCADRAFT_100007</name>
</gene>
<evidence type="ECO:0000313" key="3">
    <source>
        <dbReference type="Proteomes" id="UP000001058"/>
    </source>
</evidence>